<feature type="transmembrane region" description="Helical" evidence="11">
    <location>
        <begin position="836"/>
        <end position="856"/>
    </location>
</feature>
<accession>B1I0R8</accession>
<evidence type="ECO:0000256" key="7">
    <source>
        <dbReference type="ARBA" id="ARBA00022842"/>
    </source>
</evidence>
<dbReference type="GO" id="GO:0005524">
    <property type="term" value="F:ATP binding"/>
    <property type="evidence" value="ECO:0007669"/>
    <property type="project" value="UniProtKB-KW"/>
</dbReference>
<name>B1I0R8_DESAP</name>
<dbReference type="InterPro" id="IPR023214">
    <property type="entry name" value="HAD_sf"/>
</dbReference>
<dbReference type="Pfam" id="PF13246">
    <property type="entry name" value="Cation_ATPase"/>
    <property type="match status" value="1"/>
</dbReference>
<dbReference type="Gene3D" id="3.40.1110.10">
    <property type="entry name" value="Calcium-transporting ATPase, cytoplasmic domain N"/>
    <property type="match status" value="1"/>
</dbReference>
<dbReference type="SMART" id="SM00831">
    <property type="entry name" value="Cation_ATPase_N"/>
    <property type="match status" value="1"/>
</dbReference>
<reference evidence="14" key="1">
    <citation type="submission" date="2007-10" db="EMBL/GenBank/DDBJ databases">
        <title>Complete sequence of chromosome of Desulforudis audaxviator MP104C.</title>
        <authorList>
            <person name="Copeland A."/>
            <person name="Lucas S."/>
            <person name="Lapidus A."/>
            <person name="Barry K."/>
            <person name="Glavina del Rio T."/>
            <person name="Dalin E."/>
            <person name="Tice H."/>
            <person name="Bruce D."/>
            <person name="Pitluck S."/>
            <person name="Lowry S.R."/>
            <person name="Larimer F."/>
            <person name="Land M.L."/>
            <person name="Hauser L."/>
            <person name="Kyrpides N."/>
            <person name="Ivanova N.N."/>
            <person name="Richardson P."/>
        </authorList>
    </citation>
    <scope>NUCLEOTIDE SEQUENCE [LARGE SCALE GENOMIC DNA]</scope>
    <source>
        <strain evidence="14">MP104C</strain>
    </source>
</reference>
<dbReference type="InterPro" id="IPR050510">
    <property type="entry name" value="Cation_transp_ATPase_P-type"/>
</dbReference>
<evidence type="ECO:0000256" key="2">
    <source>
        <dbReference type="ARBA" id="ARBA00005675"/>
    </source>
</evidence>
<evidence type="ECO:0000256" key="3">
    <source>
        <dbReference type="ARBA" id="ARBA00022553"/>
    </source>
</evidence>
<dbReference type="GO" id="GO:0005391">
    <property type="term" value="F:P-type sodium:potassium-exchanging transporter activity"/>
    <property type="evidence" value="ECO:0007669"/>
    <property type="project" value="TreeGrafter"/>
</dbReference>
<evidence type="ECO:0000256" key="1">
    <source>
        <dbReference type="ARBA" id="ARBA00004127"/>
    </source>
</evidence>
<dbReference type="OrthoDB" id="9760364at2"/>
<keyword evidence="4 11" id="KW-0812">Transmembrane</keyword>
<comment type="similarity">
    <text evidence="2">Belongs to the cation transport ATPase (P-type) (TC 3.A.3) family. Type IIA subfamily.</text>
</comment>
<dbReference type="EMBL" id="CP000860">
    <property type="protein sequence ID" value="ACA58739.1"/>
    <property type="molecule type" value="Genomic_DNA"/>
</dbReference>
<dbReference type="PANTHER" id="PTHR43294">
    <property type="entry name" value="SODIUM/POTASSIUM-TRANSPORTING ATPASE SUBUNIT ALPHA"/>
    <property type="match status" value="1"/>
</dbReference>
<dbReference type="PANTHER" id="PTHR43294:SF20">
    <property type="entry name" value="P-TYPE ATPASE"/>
    <property type="match status" value="1"/>
</dbReference>
<dbReference type="GO" id="GO:0036376">
    <property type="term" value="P:sodium ion export across plasma membrane"/>
    <property type="evidence" value="ECO:0007669"/>
    <property type="project" value="TreeGrafter"/>
</dbReference>
<dbReference type="SFLD" id="SFLDG00002">
    <property type="entry name" value="C1.7:_P-type_atpase_like"/>
    <property type="match status" value="1"/>
</dbReference>
<gene>
    <name evidence="13" type="ordered locus">Daud_0175</name>
</gene>
<protein>
    <submittedName>
        <fullName evidence="13">ATPase, P-type (Transporting), HAD superfamily, subfamily IC</fullName>
    </submittedName>
</protein>
<sequence>MLKRADIQNIAWHALPAGEVYARLATVPAGLDAEEAAARQREFGPNALPGPKIRSLGLIFVHQFFSPLIYILLAAAIVSVVIGEVKDAGFILAVILLNAGIGTHQEWKAEKSAAALQGFLTVLVRVSRAGVERQVPAEELVPGDVVFLESGNRVPADLRLVQANGLAADESLLTGESIAVQKDTAPVGAEVPVSDRSNMAFAGSIITAGRGTGIVVATGKDTEVGKIAEAVTQAETSKPPLVLRMERFSRQISFAVLGACALLAAVAIARGMPAAEVFFTAVALAVSAIPEGLPVAITIALSVATVRMLRRNVIVRKLTAVEALGSCTLIASDKTGTLTVNKQSLRLLALPSGERFTVSGEGYAGEGEVSTQNGEPLAASARSRVEALARAGIVCNEATLLRDGETWTGHGDAVDLAFLALGYKLGLEPESVRRGVTVVGEIPFESERRYAARFYREEGRMRVAVKGAIETVLPFCRTMLTEGGTVEIDPESVQREALSLSGGGFRVLAVAGGELDAPPDAPAYEEAHIPPLTLLGLVGLIDPLRPEVRAAVDKCRTAGVKVAMITGDHPATALAIARELGIAHAETDLVTGGQLDAAGPPDSPEFLELVKSAHVFARVTPLQKLHIVDALIQAGHYVAVTGDGVNDAPAMRKANIGVAMGSGTDVAKDTAAIIVTDDNFASIEAGVEEGRYAYDNIRKVIYLLVATGAAEVVLITLALLFGLPLPLVAVQLLWLNLVTNGIQHVGLAVEGGEPETMTRPPRKPTEGVFNRLMVQQLVVASATMGVTAFGLWYWLLASGWEEAAARNMVLLLMVFLENFHVFNCRSEYRSAFRVPLTRNLVLVAGVLAAQGIHILAMHIPFMQSVLRVAPVSTGEWLSLFLLASVVLVVMELFKLAKRYSSSTITAVP</sequence>
<dbReference type="GO" id="GO:1990573">
    <property type="term" value="P:potassium ion import across plasma membrane"/>
    <property type="evidence" value="ECO:0007669"/>
    <property type="project" value="TreeGrafter"/>
</dbReference>
<dbReference type="InterPro" id="IPR036412">
    <property type="entry name" value="HAD-like_sf"/>
</dbReference>
<dbReference type="KEGG" id="dau:Daud_0175"/>
<dbReference type="SUPFAM" id="SSF56784">
    <property type="entry name" value="HAD-like"/>
    <property type="match status" value="1"/>
</dbReference>
<keyword evidence="10 11" id="KW-0472">Membrane</keyword>
<dbReference type="eggNOG" id="COG0474">
    <property type="taxonomic scope" value="Bacteria"/>
</dbReference>
<evidence type="ECO:0000256" key="6">
    <source>
        <dbReference type="ARBA" id="ARBA00022840"/>
    </source>
</evidence>
<dbReference type="InterPro" id="IPR008250">
    <property type="entry name" value="ATPase_P-typ_transduc_dom_A_sf"/>
</dbReference>
<proteinExistence type="inferred from homology"/>
<dbReference type="InterPro" id="IPR001757">
    <property type="entry name" value="P_typ_ATPase"/>
</dbReference>
<dbReference type="Gene3D" id="3.40.50.1000">
    <property type="entry name" value="HAD superfamily/HAD-like"/>
    <property type="match status" value="1"/>
</dbReference>
<dbReference type="InterPro" id="IPR006068">
    <property type="entry name" value="ATPase_P-typ_cation-transptr_C"/>
</dbReference>
<dbReference type="Pfam" id="PF00690">
    <property type="entry name" value="Cation_ATPase_N"/>
    <property type="match status" value="1"/>
</dbReference>
<feature type="transmembrane region" description="Helical" evidence="11">
    <location>
        <begin position="278"/>
        <end position="306"/>
    </location>
</feature>
<dbReference type="InterPro" id="IPR044492">
    <property type="entry name" value="P_typ_ATPase_HD_dom"/>
</dbReference>
<feature type="transmembrane region" description="Helical" evidence="11">
    <location>
        <begin position="772"/>
        <end position="795"/>
    </location>
</feature>
<dbReference type="InterPro" id="IPR059000">
    <property type="entry name" value="ATPase_P-type_domA"/>
</dbReference>
<keyword evidence="6" id="KW-0067">ATP-binding</keyword>
<feature type="domain" description="Cation-transporting P-type ATPase N-terminal" evidence="12">
    <location>
        <begin position="11"/>
        <end position="84"/>
    </location>
</feature>
<evidence type="ECO:0000256" key="9">
    <source>
        <dbReference type="ARBA" id="ARBA00022989"/>
    </source>
</evidence>
<dbReference type="InterPro" id="IPR018303">
    <property type="entry name" value="ATPase_P-typ_P_site"/>
</dbReference>
<dbReference type="Proteomes" id="UP000008544">
    <property type="component" value="Chromosome"/>
</dbReference>
<comment type="subcellular location">
    <subcellularLocation>
        <location evidence="1">Endomembrane system</location>
        <topology evidence="1">Multi-pass membrane protein</topology>
    </subcellularLocation>
</comment>
<keyword evidence="5" id="KW-0547">Nucleotide-binding</keyword>
<dbReference type="Pfam" id="PF00689">
    <property type="entry name" value="Cation_ATPase_C"/>
    <property type="match status" value="1"/>
</dbReference>
<dbReference type="SUPFAM" id="SSF81660">
    <property type="entry name" value="Metal cation-transporting ATPase, ATP-binding domain N"/>
    <property type="match status" value="1"/>
</dbReference>
<keyword evidence="9 11" id="KW-1133">Transmembrane helix</keyword>
<feature type="transmembrane region" description="Helical" evidence="11">
    <location>
        <begin position="876"/>
        <end position="893"/>
    </location>
</feature>
<dbReference type="GO" id="GO:0030007">
    <property type="term" value="P:intracellular potassium ion homeostasis"/>
    <property type="evidence" value="ECO:0007669"/>
    <property type="project" value="TreeGrafter"/>
</dbReference>
<dbReference type="AlphaFoldDB" id="B1I0R8"/>
<feature type="transmembrane region" description="Helical" evidence="11">
    <location>
        <begin position="56"/>
        <end position="82"/>
    </location>
</feature>
<dbReference type="RefSeq" id="WP_012301332.1">
    <property type="nucleotide sequence ID" value="NC_010424.1"/>
</dbReference>
<dbReference type="Pfam" id="PF08282">
    <property type="entry name" value="Hydrolase_3"/>
    <property type="match status" value="1"/>
</dbReference>
<dbReference type="SUPFAM" id="SSF81653">
    <property type="entry name" value="Calcium ATPase, transduction domain A"/>
    <property type="match status" value="1"/>
</dbReference>
<keyword evidence="7" id="KW-0460">Magnesium</keyword>
<feature type="transmembrane region" description="Helical" evidence="11">
    <location>
        <begin position="700"/>
        <end position="721"/>
    </location>
</feature>
<evidence type="ECO:0000313" key="13">
    <source>
        <dbReference type="EMBL" id="ACA58739.1"/>
    </source>
</evidence>
<keyword evidence="8" id="KW-1278">Translocase</keyword>
<dbReference type="Gene3D" id="1.20.1110.10">
    <property type="entry name" value="Calcium-transporting ATPase, transmembrane domain"/>
    <property type="match status" value="1"/>
</dbReference>
<dbReference type="InterPro" id="IPR004014">
    <property type="entry name" value="ATPase_P-typ_cation-transptr_N"/>
</dbReference>
<dbReference type="SFLD" id="SFLDS00003">
    <property type="entry name" value="Haloacid_Dehalogenase"/>
    <property type="match status" value="1"/>
</dbReference>
<reference evidence="13 14" key="2">
    <citation type="journal article" date="2008" name="Science">
        <title>Environmental genomics reveals a single-species ecosystem deep within Earth.</title>
        <authorList>
            <person name="Chivian D."/>
            <person name="Brodie E.L."/>
            <person name="Alm E.J."/>
            <person name="Culley D.E."/>
            <person name="Dehal P.S."/>
            <person name="Desantis T.Z."/>
            <person name="Gihring T.M."/>
            <person name="Lapidus A."/>
            <person name="Lin L.H."/>
            <person name="Lowry S.R."/>
            <person name="Moser D.P."/>
            <person name="Richardson P.M."/>
            <person name="Southam G."/>
            <person name="Wanger G."/>
            <person name="Pratt L.M."/>
            <person name="Andersen G.L."/>
            <person name="Hazen T.C."/>
            <person name="Brockman F.J."/>
            <person name="Arkin A.P."/>
            <person name="Onstott T.C."/>
        </authorList>
    </citation>
    <scope>NUCLEOTIDE SEQUENCE [LARGE SCALE GENOMIC DNA]</scope>
    <source>
        <strain evidence="13 14">MP104C</strain>
    </source>
</reference>
<dbReference type="PROSITE" id="PS00154">
    <property type="entry name" value="ATPASE_E1_E2"/>
    <property type="match status" value="1"/>
</dbReference>
<keyword evidence="14" id="KW-1185">Reference proteome</keyword>
<dbReference type="Pfam" id="PF00122">
    <property type="entry name" value="E1-E2_ATPase"/>
    <property type="match status" value="1"/>
</dbReference>
<dbReference type="PRINTS" id="PR00120">
    <property type="entry name" value="HATPASE"/>
</dbReference>
<organism evidence="13 14">
    <name type="scientific">Desulforudis audaxviator (strain MP104C)</name>
    <dbReference type="NCBI Taxonomy" id="477974"/>
    <lineage>
        <taxon>Bacteria</taxon>
        <taxon>Bacillati</taxon>
        <taxon>Bacillota</taxon>
        <taxon>Clostridia</taxon>
        <taxon>Thermoanaerobacterales</taxon>
        <taxon>Candidatus Desulforudaceae</taxon>
        <taxon>Candidatus Desulforudis</taxon>
    </lineage>
</organism>
<dbReference type="GO" id="GO:0005886">
    <property type="term" value="C:plasma membrane"/>
    <property type="evidence" value="ECO:0007669"/>
    <property type="project" value="TreeGrafter"/>
</dbReference>
<dbReference type="InterPro" id="IPR023299">
    <property type="entry name" value="ATPase_P-typ_cyto_dom_N"/>
</dbReference>
<feature type="transmembrane region" description="Helical" evidence="11">
    <location>
        <begin position="252"/>
        <end position="272"/>
    </location>
</feature>
<evidence type="ECO:0000313" key="14">
    <source>
        <dbReference type="Proteomes" id="UP000008544"/>
    </source>
</evidence>
<dbReference type="GO" id="GO:0006883">
    <property type="term" value="P:intracellular sodium ion homeostasis"/>
    <property type="evidence" value="ECO:0007669"/>
    <property type="project" value="TreeGrafter"/>
</dbReference>
<dbReference type="GO" id="GO:1902600">
    <property type="term" value="P:proton transmembrane transport"/>
    <property type="evidence" value="ECO:0007669"/>
    <property type="project" value="TreeGrafter"/>
</dbReference>
<dbReference type="SFLD" id="SFLDF00027">
    <property type="entry name" value="p-type_atpase"/>
    <property type="match status" value="1"/>
</dbReference>
<dbReference type="Gene3D" id="2.70.150.10">
    <property type="entry name" value="Calcium-transporting ATPase, cytoplasmic transduction domain A"/>
    <property type="match status" value="1"/>
</dbReference>
<dbReference type="PRINTS" id="PR00119">
    <property type="entry name" value="CATATPASE"/>
</dbReference>
<dbReference type="GO" id="GO:0012505">
    <property type="term" value="C:endomembrane system"/>
    <property type="evidence" value="ECO:0007669"/>
    <property type="project" value="UniProtKB-SubCell"/>
</dbReference>
<evidence type="ECO:0000256" key="5">
    <source>
        <dbReference type="ARBA" id="ARBA00022741"/>
    </source>
</evidence>
<keyword evidence="3" id="KW-0597">Phosphoprotein</keyword>
<dbReference type="FunFam" id="2.70.150.10:FF:000160">
    <property type="entry name" value="Sarcoplasmic/endoplasmic reticulum calcium ATPase 1"/>
    <property type="match status" value="1"/>
</dbReference>
<evidence type="ECO:0000256" key="10">
    <source>
        <dbReference type="ARBA" id="ARBA00023136"/>
    </source>
</evidence>
<dbReference type="SUPFAM" id="SSF81665">
    <property type="entry name" value="Calcium ATPase, transmembrane domain M"/>
    <property type="match status" value="1"/>
</dbReference>
<dbReference type="InterPro" id="IPR023298">
    <property type="entry name" value="ATPase_P-typ_TM_dom_sf"/>
</dbReference>
<dbReference type="NCBIfam" id="TIGR01494">
    <property type="entry name" value="ATPase_P-type"/>
    <property type="match status" value="2"/>
</dbReference>
<evidence type="ECO:0000256" key="11">
    <source>
        <dbReference type="SAM" id="Phobius"/>
    </source>
</evidence>
<evidence type="ECO:0000256" key="8">
    <source>
        <dbReference type="ARBA" id="ARBA00022967"/>
    </source>
</evidence>
<dbReference type="HOGENOM" id="CLU_002360_2_1_9"/>
<evidence type="ECO:0000256" key="4">
    <source>
        <dbReference type="ARBA" id="ARBA00022692"/>
    </source>
</evidence>
<evidence type="ECO:0000259" key="12">
    <source>
        <dbReference type="SMART" id="SM00831"/>
    </source>
</evidence>
<dbReference type="GO" id="GO:0016887">
    <property type="term" value="F:ATP hydrolysis activity"/>
    <property type="evidence" value="ECO:0007669"/>
    <property type="project" value="InterPro"/>
</dbReference>